<name>F6D2N2_METPW</name>
<protein>
    <submittedName>
        <fullName evidence="1">Uncharacterized protein</fullName>
    </submittedName>
</protein>
<sequence length="31" mass="3590">MIMKYTVTNGKYKIDNAIDNKMANAINQMVR</sequence>
<dbReference type="EMBL" id="CP002772">
    <property type="protein sequence ID" value="AEG17966.1"/>
    <property type="molecule type" value="Genomic_DNA"/>
</dbReference>
<gene>
    <name evidence="1" type="ordered locus">MSWAN_0942</name>
</gene>
<evidence type="ECO:0000313" key="1">
    <source>
        <dbReference type="EMBL" id="AEG17966.1"/>
    </source>
</evidence>
<reference evidence="1 2" key="1">
    <citation type="journal article" date="2014" name="Int. J. Syst. Evol. Microbiol.">
        <title>Methanobacterium paludis sp. nov. and a novel strain of Methanobacterium lacus isolated from northern peatlands.</title>
        <authorList>
            <person name="Cadillo-Quiroz H."/>
            <person name="Brauer S.L."/>
            <person name="Goodson N."/>
            <person name="Yavitt J.B."/>
            <person name="Zinder S.H."/>
        </authorList>
    </citation>
    <scope>NUCLEOTIDE SEQUENCE [LARGE SCALE GENOMIC DNA]</scope>
    <source>
        <strain evidence="2">DSM 25820 / JCM 18151 / SWAN1</strain>
    </source>
</reference>
<proteinExistence type="predicted"/>
<dbReference type="HOGENOM" id="CLU_3394525_0_0_2"/>
<organism evidence="1 2">
    <name type="scientific">Methanobacterium paludis (strain DSM 25820 / JCM 18151 / SWAN1)</name>
    <dbReference type="NCBI Taxonomy" id="868131"/>
    <lineage>
        <taxon>Archaea</taxon>
        <taxon>Methanobacteriati</taxon>
        <taxon>Methanobacteriota</taxon>
        <taxon>Methanomada group</taxon>
        <taxon>Methanobacteria</taxon>
        <taxon>Methanobacteriales</taxon>
        <taxon>Methanobacteriaceae</taxon>
        <taxon>Methanobacterium</taxon>
    </lineage>
</organism>
<dbReference type="Proteomes" id="UP000009231">
    <property type="component" value="Chromosome"/>
</dbReference>
<evidence type="ECO:0000313" key="2">
    <source>
        <dbReference type="Proteomes" id="UP000009231"/>
    </source>
</evidence>
<dbReference type="AlphaFoldDB" id="F6D2N2"/>
<dbReference type="KEGG" id="mew:MSWAN_0942"/>
<keyword evidence="2" id="KW-1185">Reference proteome</keyword>
<accession>F6D2N2</accession>